<dbReference type="NCBIfam" id="TIGR01636">
    <property type="entry name" value="phage_rinA"/>
    <property type="match status" value="1"/>
</dbReference>
<organism evidence="1">
    <name type="scientific">Siphoviridae sp. ctM4P7</name>
    <dbReference type="NCBI Taxonomy" id="2826256"/>
    <lineage>
        <taxon>Viruses</taxon>
        <taxon>Duplodnaviria</taxon>
        <taxon>Heunggongvirae</taxon>
        <taxon>Uroviricota</taxon>
        <taxon>Caudoviricetes</taxon>
    </lineage>
</organism>
<accession>A0A8S5MXP3</accession>
<proteinExistence type="predicted"/>
<evidence type="ECO:0000313" key="1">
    <source>
        <dbReference type="EMBL" id="DAD87173.1"/>
    </source>
</evidence>
<name>A0A8S5MXP3_9CAUD</name>
<dbReference type="InterPro" id="IPR006523">
    <property type="entry name" value="RinA"/>
</dbReference>
<reference evidence="1" key="1">
    <citation type="journal article" date="2021" name="Proc. Natl. Acad. Sci. U.S.A.">
        <title>A Catalog of Tens of Thousands of Viruses from Human Metagenomes Reveals Hidden Associations with Chronic Diseases.</title>
        <authorList>
            <person name="Tisza M.J."/>
            <person name="Buck C.B."/>
        </authorList>
    </citation>
    <scope>NUCLEOTIDE SEQUENCE</scope>
    <source>
        <strain evidence="1">CtM4P7</strain>
    </source>
</reference>
<dbReference type="EMBL" id="BK015015">
    <property type="protein sequence ID" value="DAD87173.1"/>
    <property type="molecule type" value="Genomic_DNA"/>
</dbReference>
<protein>
    <recommendedName>
        <fullName evidence="2">Transcriptional regulator</fullName>
    </recommendedName>
</protein>
<evidence type="ECO:0008006" key="2">
    <source>
        <dbReference type="Google" id="ProtNLM"/>
    </source>
</evidence>
<sequence>MRYPEQKKEYEEMKAQLLEATPYNDGQPRSNFPSNRVENAIVQLSSNRMLRIDKENKIVEAALARLDEEQQKVIRIRYWNETGKVIPYLKIRNVAMSEVSMKRAVGRFMFYIARKLGEID</sequence>